<reference evidence="3" key="2">
    <citation type="journal article" date="2019" name="Int. J. Syst. Evol. Microbiol.">
        <title>The Global Catalogue of Microorganisms (GCM) 10K type strain sequencing project: providing services to taxonomists for standard genome sequencing and annotation.</title>
        <authorList>
            <consortium name="The Broad Institute Genomics Platform"/>
            <consortium name="The Broad Institute Genome Sequencing Center for Infectious Disease"/>
            <person name="Wu L."/>
            <person name="Ma J."/>
        </authorList>
    </citation>
    <scope>NUCLEOTIDE SEQUENCE [LARGE SCALE GENOMIC DNA]</scope>
    <source>
        <strain evidence="3">DT85</strain>
    </source>
</reference>
<sequence length="170" mass="19516">MDKQNELYEEITPILTEDELDELLNLTSGPLDSAAKLQRDAFRRHIRERSEDEPDKLRVALQELFKWDNYPAAIALWAGYIEKADSLRSEARSFQSSDAIEYALIERVGQPVYNSSDFGKDELDDAVTCVLQTSAVAQYRPEFWADDEKARARVVHVLDKELEDVFSDDV</sequence>
<dbReference type="EMBL" id="JBHTAP010000002">
    <property type="protein sequence ID" value="MFC7236653.1"/>
    <property type="molecule type" value="Genomic_DNA"/>
</dbReference>
<proteinExistence type="predicted"/>
<dbReference type="AlphaFoldDB" id="A0ABD5ZTW4"/>
<dbReference type="RefSeq" id="WP_276236246.1">
    <property type="nucleotide sequence ID" value="NZ_CP119803.1"/>
</dbReference>
<gene>
    <name evidence="1" type="ORF">ACFQJ4_14790</name>
    <name evidence="2" type="ORF">ACFQJ4_15235</name>
</gene>
<keyword evidence="3" id="KW-1185">Reference proteome</keyword>
<reference evidence="2" key="3">
    <citation type="submission" date="2024-09" db="EMBL/GenBank/DDBJ databases">
        <authorList>
            <person name="Sun Q."/>
        </authorList>
    </citation>
    <scope>NUCLEOTIDE SEQUENCE</scope>
    <source>
        <strain evidence="2">CCM 7403</strain>
    </source>
</reference>
<evidence type="ECO:0000313" key="3">
    <source>
        <dbReference type="Proteomes" id="UP001596398"/>
    </source>
</evidence>
<dbReference type="Proteomes" id="UP001596398">
    <property type="component" value="Unassembled WGS sequence"/>
</dbReference>
<dbReference type="GeneID" id="79268392"/>
<evidence type="ECO:0000313" key="1">
    <source>
        <dbReference type="EMBL" id="MFC7236566.1"/>
    </source>
</evidence>
<accession>A0ABD5ZTW4</accession>
<protein>
    <submittedName>
        <fullName evidence="2">Uncharacterized protein</fullName>
    </submittedName>
</protein>
<name>A0ABD5ZTW4_9EURY</name>
<evidence type="ECO:0000313" key="2">
    <source>
        <dbReference type="EMBL" id="MFC7236653.1"/>
    </source>
</evidence>
<dbReference type="EMBL" id="JBHTAP010000002">
    <property type="protein sequence ID" value="MFC7236566.1"/>
    <property type="molecule type" value="Genomic_DNA"/>
</dbReference>
<organism evidence="2 3">
    <name type="scientific">Halosegnis marinus</name>
    <dbReference type="NCBI Taxonomy" id="3034023"/>
    <lineage>
        <taxon>Archaea</taxon>
        <taxon>Methanobacteriati</taxon>
        <taxon>Methanobacteriota</taxon>
        <taxon>Stenosarchaea group</taxon>
        <taxon>Halobacteria</taxon>
        <taxon>Halobacteriales</taxon>
        <taxon>Natronomonadaceae</taxon>
        <taxon>Halosegnis</taxon>
    </lineage>
</organism>
<reference evidence="2" key="1">
    <citation type="journal article" date="2014" name="Int. J. Syst. Evol. Microbiol.">
        <title>Complete genome sequence of Corynebacterium casei LMG S-19264T (=DSM 44701T), isolated from a smear-ripened cheese.</title>
        <authorList>
            <consortium name="US DOE Joint Genome Institute (JGI-PGF)"/>
            <person name="Walter F."/>
            <person name="Albersmeier A."/>
            <person name="Kalinowski J."/>
            <person name="Ruckert C."/>
        </authorList>
    </citation>
    <scope>NUCLEOTIDE SEQUENCE [LARGE SCALE GENOMIC DNA]</scope>
    <source>
        <strain evidence="2">CCM 7403</strain>
    </source>
</reference>
<comment type="caution">
    <text evidence="2">The sequence shown here is derived from an EMBL/GenBank/DDBJ whole genome shotgun (WGS) entry which is preliminary data.</text>
</comment>